<accession>A0A518EQD1</accession>
<name>A0A518EQD1_9BACT</name>
<dbReference type="RefSeq" id="WP_145196345.1">
    <property type="nucleotide sequence ID" value="NZ_CP036434.1"/>
</dbReference>
<feature type="chain" id="PRO_5021700369" description="IgGFc-binding protein N-terminal domain-containing protein" evidence="2">
    <location>
        <begin position="21"/>
        <end position="787"/>
    </location>
</feature>
<evidence type="ECO:0000313" key="3">
    <source>
        <dbReference type="EMBL" id="QDV06293.1"/>
    </source>
</evidence>
<dbReference type="AlphaFoldDB" id="A0A518EQD1"/>
<sequence precursor="true">MNATTLTLFLPMALFGSPLAVGQFASPALEFLDSPGEAEGSSVELPLESDVVVFQEHDGTLWCRGRHFKASADIGGFTYVPFFGSEAPRNFPVRFGLASVTAAGEPMPIPEATRVRLQGNRVILGRGPIDEVYDVSMGSVEQSFVLNAAGLRGNLVLHVDVDTDLVARESSSGVRFENAWGAVDYEHAVVFDAAGSRLELPIHLIEGQVRLEVPRAFLAGASDPITVDPVISSTSLYLNLAKDAITPDVAFLGATSSMGSTSTGYVFDVPFSATDHDVRFVQVNANTTAIWVDFTTANWVLPKVASDSGSRQYLVTALGANASGLNDVYAVAIRSSNLDLSPRVIVGDTFVGQWNNHACDVAGKSSGPSLFKIVWERELLVPGRRVIRSAAVTPVQPHSTATPPSVSTLESVTGPSATEDFTLPAISRSSGGPGNGEWRCVFLREDFATGVQKIYGARWTDTNQLSSPPVSLFTPSIGFRIQGLDVSEGLTSRPGPLFGEALYCVTASMTNPSGGDDVWVYGAERDEIFGASLLSSREHRPLNPEQAYPSVGATASQFVVSYREYDPASNHYQYLFSGVHMTNSGKVGVSERRTLLLDAGDREPLFPASIATSFSAGLPGETFRVIAPVRTGTGTFEMRGIVASVGEPATIGYQYCNGTLNSTGDYGFISISGGAGPVASKTLHASSLPLSQFGFFLTSQGGFDTVPAAGSAGRVCISGAPIGRYSQSAEIFTTGSTGRATLAIDPMALRAPSGNVVGAAGQTWNFQAWHRDSPGGSNFTNAVSLLL</sequence>
<proteinExistence type="predicted"/>
<organism evidence="3 4">
    <name type="scientific">Saltatorellus ferox</name>
    <dbReference type="NCBI Taxonomy" id="2528018"/>
    <lineage>
        <taxon>Bacteria</taxon>
        <taxon>Pseudomonadati</taxon>
        <taxon>Planctomycetota</taxon>
        <taxon>Planctomycetia</taxon>
        <taxon>Planctomycetia incertae sedis</taxon>
        <taxon>Saltatorellus</taxon>
    </lineage>
</organism>
<feature type="region of interest" description="Disordered" evidence="1">
    <location>
        <begin position="395"/>
        <end position="432"/>
    </location>
</feature>
<evidence type="ECO:0000256" key="1">
    <source>
        <dbReference type="SAM" id="MobiDB-lite"/>
    </source>
</evidence>
<dbReference type="Proteomes" id="UP000320390">
    <property type="component" value="Chromosome"/>
</dbReference>
<evidence type="ECO:0008006" key="5">
    <source>
        <dbReference type="Google" id="ProtNLM"/>
    </source>
</evidence>
<gene>
    <name evidence="3" type="ORF">Poly30_18020</name>
</gene>
<dbReference type="EMBL" id="CP036434">
    <property type="protein sequence ID" value="QDV06293.1"/>
    <property type="molecule type" value="Genomic_DNA"/>
</dbReference>
<dbReference type="OrthoDB" id="304343at2"/>
<evidence type="ECO:0000313" key="4">
    <source>
        <dbReference type="Proteomes" id="UP000320390"/>
    </source>
</evidence>
<protein>
    <recommendedName>
        <fullName evidence="5">IgGFc-binding protein N-terminal domain-containing protein</fullName>
    </recommendedName>
</protein>
<reference evidence="3 4" key="1">
    <citation type="submission" date="2019-02" db="EMBL/GenBank/DDBJ databases">
        <title>Deep-cultivation of Planctomycetes and their phenomic and genomic characterization uncovers novel biology.</title>
        <authorList>
            <person name="Wiegand S."/>
            <person name="Jogler M."/>
            <person name="Boedeker C."/>
            <person name="Pinto D."/>
            <person name="Vollmers J."/>
            <person name="Rivas-Marin E."/>
            <person name="Kohn T."/>
            <person name="Peeters S.H."/>
            <person name="Heuer A."/>
            <person name="Rast P."/>
            <person name="Oberbeckmann S."/>
            <person name="Bunk B."/>
            <person name="Jeske O."/>
            <person name="Meyerdierks A."/>
            <person name="Storesund J.E."/>
            <person name="Kallscheuer N."/>
            <person name="Luecker S."/>
            <person name="Lage O.M."/>
            <person name="Pohl T."/>
            <person name="Merkel B.J."/>
            <person name="Hornburger P."/>
            <person name="Mueller R.-W."/>
            <person name="Bruemmer F."/>
            <person name="Labrenz M."/>
            <person name="Spormann A.M."/>
            <person name="Op den Camp H."/>
            <person name="Overmann J."/>
            <person name="Amann R."/>
            <person name="Jetten M.S.M."/>
            <person name="Mascher T."/>
            <person name="Medema M.H."/>
            <person name="Devos D.P."/>
            <person name="Kaster A.-K."/>
            <person name="Ovreas L."/>
            <person name="Rohde M."/>
            <person name="Galperin M.Y."/>
            <person name="Jogler C."/>
        </authorList>
    </citation>
    <scope>NUCLEOTIDE SEQUENCE [LARGE SCALE GENOMIC DNA]</scope>
    <source>
        <strain evidence="3 4">Poly30</strain>
    </source>
</reference>
<keyword evidence="4" id="KW-1185">Reference proteome</keyword>
<evidence type="ECO:0000256" key="2">
    <source>
        <dbReference type="SAM" id="SignalP"/>
    </source>
</evidence>
<feature type="compositionally biased region" description="Polar residues" evidence="1">
    <location>
        <begin position="396"/>
        <end position="416"/>
    </location>
</feature>
<keyword evidence="2" id="KW-0732">Signal</keyword>
<feature type="signal peptide" evidence="2">
    <location>
        <begin position="1"/>
        <end position="20"/>
    </location>
</feature>